<dbReference type="InterPro" id="IPR029052">
    <property type="entry name" value="Metallo-depent_PP-like"/>
</dbReference>
<evidence type="ECO:0000259" key="5">
    <source>
        <dbReference type="PROSITE" id="PS00125"/>
    </source>
</evidence>
<dbReference type="InterPro" id="IPR004843">
    <property type="entry name" value="Calcineurin-like_PHP"/>
</dbReference>
<keyword evidence="8" id="KW-1185">Reference proteome</keyword>
<sequence length="403" mass="46005">MGSQYSYTTEWDKRPKSIMQFDRKITKQSVREVFDQLLNDQIPSLEDFQWVITQAAQYFKTLPNHVQLQTKRNDRFIMVGDMHGCFETVIRLFVGDQATQIEPLGFPGDIVDGRRNIYIFNGDLVDRGGSGYQIVFMLCLLCLTSPEYTKINRGNHESDMFGASLAPGMGHKYMFEIKEKFPGVDLSQVRNSISELFCSLPICHTIDQQVLVVHGGVPMSSEVQTINPLNGQVQFSSKAQPYSLKTLDNLYPSRFQTPLLEDTPKTKNQLWHSFLWSYDRQPYAGEFMAHNGIKSIICSHTATPYHFVTTLLPLEGGAEPYAIQSVTRGEDTFQKVQEFFMERPNLARAKLSMVEVFSSPTNQGQMFASVLNETAGTIDPDPLHWEYKYLGSHTDFRFIQPEQ</sequence>
<accession>A0AA86V3W9</accession>
<dbReference type="EC" id="3.1.3.16" evidence="4"/>
<evidence type="ECO:0000313" key="8">
    <source>
        <dbReference type="Proteomes" id="UP001642409"/>
    </source>
</evidence>
<dbReference type="EMBL" id="CATOUU010001166">
    <property type="protein sequence ID" value="CAI9975252.1"/>
    <property type="molecule type" value="Genomic_DNA"/>
</dbReference>
<comment type="similarity">
    <text evidence="4">Belongs to the PPP phosphatase family.</text>
</comment>
<protein>
    <recommendedName>
        <fullName evidence="4">Serine/threonine-protein phosphatase</fullName>
        <ecNumber evidence="4">3.1.3.16</ecNumber>
    </recommendedName>
</protein>
<organism evidence="6">
    <name type="scientific">Hexamita inflata</name>
    <dbReference type="NCBI Taxonomy" id="28002"/>
    <lineage>
        <taxon>Eukaryota</taxon>
        <taxon>Metamonada</taxon>
        <taxon>Diplomonadida</taxon>
        <taxon>Hexamitidae</taxon>
        <taxon>Hexamitinae</taxon>
        <taxon>Hexamita</taxon>
    </lineage>
</organism>
<dbReference type="SUPFAM" id="SSF56300">
    <property type="entry name" value="Metallo-dependent phosphatases"/>
    <property type="match status" value="1"/>
</dbReference>
<dbReference type="PANTHER" id="PTHR45668">
    <property type="entry name" value="SERINE/THREONINE-PROTEIN PHOSPHATASE 5-RELATED"/>
    <property type="match status" value="1"/>
</dbReference>
<evidence type="ECO:0000313" key="7">
    <source>
        <dbReference type="EMBL" id="CAL6084193.1"/>
    </source>
</evidence>
<comment type="catalytic activity">
    <reaction evidence="4">
        <text>O-phospho-L-threonyl-[protein] + H2O = L-threonyl-[protein] + phosphate</text>
        <dbReference type="Rhea" id="RHEA:47004"/>
        <dbReference type="Rhea" id="RHEA-COMP:11060"/>
        <dbReference type="Rhea" id="RHEA-COMP:11605"/>
        <dbReference type="ChEBI" id="CHEBI:15377"/>
        <dbReference type="ChEBI" id="CHEBI:30013"/>
        <dbReference type="ChEBI" id="CHEBI:43474"/>
        <dbReference type="ChEBI" id="CHEBI:61977"/>
        <dbReference type="EC" id="3.1.3.16"/>
    </reaction>
</comment>
<dbReference type="Gene3D" id="3.60.21.10">
    <property type="match status" value="1"/>
</dbReference>
<keyword evidence="4" id="KW-0378">Hydrolase</keyword>
<dbReference type="Proteomes" id="UP001642409">
    <property type="component" value="Unassembled WGS sequence"/>
</dbReference>
<dbReference type="SMART" id="SM00156">
    <property type="entry name" value="PP2Ac"/>
    <property type="match status" value="1"/>
</dbReference>
<dbReference type="PROSITE" id="PS00125">
    <property type="entry name" value="SER_THR_PHOSPHATASE"/>
    <property type="match status" value="1"/>
</dbReference>
<dbReference type="InterPro" id="IPR006186">
    <property type="entry name" value="Ser/Thr-sp_prot-phosphatase"/>
</dbReference>
<evidence type="ECO:0000313" key="6">
    <source>
        <dbReference type="EMBL" id="CAI9975252.1"/>
    </source>
</evidence>
<dbReference type="InterPro" id="IPR051134">
    <property type="entry name" value="PPP_phosphatase"/>
</dbReference>
<dbReference type="GO" id="GO:0004722">
    <property type="term" value="F:protein serine/threonine phosphatase activity"/>
    <property type="evidence" value="ECO:0007669"/>
    <property type="project" value="UniProtKB-EC"/>
</dbReference>
<evidence type="ECO:0000256" key="4">
    <source>
        <dbReference type="RuleBase" id="RU004273"/>
    </source>
</evidence>
<dbReference type="PRINTS" id="PR00114">
    <property type="entry name" value="STPHPHTASE"/>
</dbReference>
<name>A0AA86V3W9_9EUKA</name>
<proteinExistence type="inferred from homology"/>
<keyword evidence="2" id="KW-0479">Metal-binding</keyword>
<evidence type="ECO:0000256" key="1">
    <source>
        <dbReference type="ARBA" id="ARBA00001936"/>
    </source>
</evidence>
<dbReference type="EMBL" id="CAXDID020000377">
    <property type="protein sequence ID" value="CAL6084193.1"/>
    <property type="molecule type" value="Genomic_DNA"/>
</dbReference>
<evidence type="ECO:0000256" key="2">
    <source>
        <dbReference type="ARBA" id="ARBA00022723"/>
    </source>
</evidence>
<comment type="cofactor">
    <cofactor evidence="1">
        <name>Mn(2+)</name>
        <dbReference type="ChEBI" id="CHEBI:29035"/>
    </cofactor>
</comment>
<comment type="caution">
    <text evidence="6">The sequence shown here is derived from an EMBL/GenBank/DDBJ whole genome shotgun (WGS) entry which is preliminary data.</text>
</comment>
<reference evidence="6" key="1">
    <citation type="submission" date="2023-06" db="EMBL/GenBank/DDBJ databases">
        <authorList>
            <person name="Kurt Z."/>
        </authorList>
    </citation>
    <scope>NUCLEOTIDE SEQUENCE</scope>
</reference>
<feature type="domain" description="Serine/threonine specific protein phosphatases" evidence="5">
    <location>
        <begin position="152"/>
        <end position="157"/>
    </location>
</feature>
<keyword evidence="3" id="KW-0464">Manganese</keyword>
<evidence type="ECO:0000256" key="3">
    <source>
        <dbReference type="ARBA" id="ARBA00023211"/>
    </source>
</evidence>
<dbReference type="AlphaFoldDB" id="A0AA86V3W9"/>
<dbReference type="GO" id="GO:0046872">
    <property type="term" value="F:metal ion binding"/>
    <property type="evidence" value="ECO:0007669"/>
    <property type="project" value="UniProtKB-KW"/>
</dbReference>
<dbReference type="Pfam" id="PF00149">
    <property type="entry name" value="Metallophos"/>
    <property type="match status" value="1"/>
</dbReference>
<reference evidence="7 8" key="2">
    <citation type="submission" date="2024-07" db="EMBL/GenBank/DDBJ databases">
        <authorList>
            <person name="Akdeniz Z."/>
        </authorList>
    </citation>
    <scope>NUCLEOTIDE SEQUENCE [LARGE SCALE GENOMIC DNA]</scope>
</reference>
<dbReference type="PANTHER" id="PTHR45668:SF5">
    <property type="entry name" value="SERINE_THREONINE-PROTEIN PHOSPHATASE 5"/>
    <property type="match status" value="1"/>
</dbReference>
<gene>
    <name evidence="7" type="ORF">HINF_LOCUS62084</name>
    <name evidence="6" type="ORF">HINF_LOCUS62897</name>
</gene>